<proteinExistence type="predicted"/>
<dbReference type="Proteomes" id="UP001303046">
    <property type="component" value="Unassembled WGS sequence"/>
</dbReference>
<evidence type="ECO:0000313" key="2">
    <source>
        <dbReference type="Proteomes" id="UP001303046"/>
    </source>
</evidence>
<accession>A0ABR1BI77</accession>
<dbReference type="EMBL" id="JAVFWL010000001">
    <property type="protein sequence ID" value="KAK6725605.1"/>
    <property type="molecule type" value="Genomic_DNA"/>
</dbReference>
<comment type="caution">
    <text evidence="1">The sequence shown here is derived from an EMBL/GenBank/DDBJ whole genome shotgun (WGS) entry which is preliminary data.</text>
</comment>
<protein>
    <submittedName>
        <fullName evidence="1">Uncharacterized protein</fullName>
    </submittedName>
</protein>
<sequence>MTRTSTSLYATSKLRLPPWLPDFDYDSAVKHRSIRIENEIGIGDVGRYRQQSGCVSSNIHFSHKAAFNSIRSKWKCEIVMLVTFSALKKESKLKAVSPMTNQIDAIFVRDNTEENAAICVETVGHYAQAKIAVTGTVRKETM</sequence>
<evidence type="ECO:0000313" key="1">
    <source>
        <dbReference type="EMBL" id="KAK6725605.1"/>
    </source>
</evidence>
<keyword evidence="2" id="KW-1185">Reference proteome</keyword>
<organism evidence="1 2">
    <name type="scientific">Necator americanus</name>
    <name type="common">Human hookworm</name>
    <dbReference type="NCBI Taxonomy" id="51031"/>
    <lineage>
        <taxon>Eukaryota</taxon>
        <taxon>Metazoa</taxon>
        <taxon>Ecdysozoa</taxon>
        <taxon>Nematoda</taxon>
        <taxon>Chromadorea</taxon>
        <taxon>Rhabditida</taxon>
        <taxon>Rhabditina</taxon>
        <taxon>Rhabditomorpha</taxon>
        <taxon>Strongyloidea</taxon>
        <taxon>Ancylostomatidae</taxon>
        <taxon>Bunostominae</taxon>
        <taxon>Necator</taxon>
    </lineage>
</organism>
<name>A0ABR1BI77_NECAM</name>
<gene>
    <name evidence="1" type="primary">Necator_chrI.g237</name>
    <name evidence="1" type="ORF">RB195_004115</name>
</gene>
<reference evidence="1 2" key="1">
    <citation type="submission" date="2023-08" db="EMBL/GenBank/DDBJ databases">
        <title>A Necator americanus chromosomal reference genome.</title>
        <authorList>
            <person name="Ilik V."/>
            <person name="Petrzelkova K.J."/>
            <person name="Pardy F."/>
            <person name="Fuh T."/>
            <person name="Niatou-Singa F.S."/>
            <person name="Gouil Q."/>
            <person name="Baker L."/>
            <person name="Ritchie M.E."/>
            <person name="Jex A.R."/>
            <person name="Gazzola D."/>
            <person name="Li H."/>
            <person name="Toshio Fujiwara R."/>
            <person name="Zhan B."/>
            <person name="Aroian R.V."/>
            <person name="Pafco B."/>
            <person name="Schwarz E.M."/>
        </authorList>
    </citation>
    <scope>NUCLEOTIDE SEQUENCE [LARGE SCALE GENOMIC DNA]</scope>
    <source>
        <strain evidence="1 2">Aroian</strain>
        <tissue evidence="1">Whole animal</tissue>
    </source>
</reference>